<dbReference type="Proteomes" id="UP001155500">
    <property type="component" value="Unassembled WGS sequence"/>
</dbReference>
<dbReference type="PROSITE" id="PS00430">
    <property type="entry name" value="TONB_DEPENDENT_REC_1"/>
    <property type="match status" value="1"/>
</dbReference>
<evidence type="ECO:0000313" key="1">
    <source>
        <dbReference type="EMBL" id="MDG6895855.1"/>
    </source>
</evidence>
<gene>
    <name evidence="1" type="ORF">A6A20_09540</name>
</gene>
<reference evidence="1" key="1">
    <citation type="submission" date="2016-03" db="EMBL/GenBank/DDBJ databases">
        <title>Co-evolution between Pasteurellaceae and their hosts.</title>
        <authorList>
            <person name="Hansen M.J."/>
            <person name="Bojesen A.M."/>
            <person name="Planet P."/>
        </authorList>
    </citation>
    <scope>NUCLEOTIDE SEQUENCE</scope>
    <source>
        <strain evidence="1">146/S8/89</strain>
    </source>
</reference>
<organism evidence="1 2">
    <name type="scientific">Volucribacter amazonae</name>
    <dbReference type="NCBI Taxonomy" id="256731"/>
    <lineage>
        <taxon>Bacteria</taxon>
        <taxon>Pseudomonadati</taxon>
        <taxon>Pseudomonadota</taxon>
        <taxon>Gammaproteobacteria</taxon>
        <taxon>Pasteurellales</taxon>
        <taxon>Pasteurellaceae</taxon>
        <taxon>Volucribacter</taxon>
    </lineage>
</organism>
<dbReference type="AlphaFoldDB" id="A0A9X4PIF3"/>
<dbReference type="InterPro" id="IPR010916">
    <property type="entry name" value="TonB_box_CS"/>
</dbReference>
<comment type="caution">
    <text evidence="1">The sequence shown here is derived from an EMBL/GenBank/DDBJ whole genome shotgun (WGS) entry which is preliminary data.</text>
</comment>
<keyword evidence="2" id="KW-1185">Reference proteome</keyword>
<dbReference type="RefSeq" id="WP_279573220.1">
    <property type="nucleotide sequence ID" value="NZ_LWID01000001.1"/>
</dbReference>
<protein>
    <submittedName>
        <fullName evidence="1">Uncharacterized protein</fullName>
    </submittedName>
</protein>
<proteinExistence type="predicted"/>
<accession>A0A9X4PIF3</accession>
<name>A0A9X4PIF3_9PAST</name>
<evidence type="ECO:0000313" key="2">
    <source>
        <dbReference type="Proteomes" id="UP001155500"/>
    </source>
</evidence>
<sequence length="65" mass="7435">MQRKLLWTLIPFSLSHITYATQNTYIEKLDTIQVIANQAASGEYRINQQQIEQTPIGNNTITEAI</sequence>
<dbReference type="EMBL" id="LWID01000001">
    <property type="protein sequence ID" value="MDG6895855.1"/>
    <property type="molecule type" value="Genomic_DNA"/>
</dbReference>